<keyword evidence="7" id="KW-1185">Reference proteome</keyword>
<gene>
    <name evidence="6" type="ORF">L596_018385</name>
</gene>
<dbReference type="SMART" id="SM00369">
    <property type="entry name" value="LRR_TYP"/>
    <property type="match status" value="10"/>
</dbReference>
<dbReference type="GO" id="GO:0046872">
    <property type="term" value="F:metal ion binding"/>
    <property type="evidence" value="ECO:0007669"/>
    <property type="project" value="UniProtKB-KW"/>
</dbReference>
<evidence type="ECO:0000313" key="7">
    <source>
        <dbReference type="Proteomes" id="UP000298663"/>
    </source>
</evidence>
<feature type="domain" description="PPM-type phosphatase" evidence="5">
    <location>
        <begin position="805"/>
        <end position="1040"/>
    </location>
</feature>
<dbReference type="InterPro" id="IPR036457">
    <property type="entry name" value="PPM-type-like_dom_sf"/>
</dbReference>
<dbReference type="STRING" id="34508.A0A4U5N599"/>
<dbReference type="PROSITE" id="PS51450">
    <property type="entry name" value="LRR"/>
    <property type="match status" value="4"/>
</dbReference>
<dbReference type="AlphaFoldDB" id="A0A4U5N599"/>
<sequence>MLRSSSDPRLDASAAPPEENALNTNDLQIHREYLKTWTKFATLGNRKKPKIERLTPRKKNEWIGDTASNGFIRLYAPSGDRSLAYPLTIATTTAEICTVFGFQNLYLQIGNLHISSLQSDARPLYIQNEILLTIGYSNLADCLEIGDGAHLRYIFAFFMGKPEFSYDNPVSADLLVANCYVKKGKILQRWVKRRCILYNGTIRIESEKESDEILLMSNYKVEIAECSRGKYLRLTDHNQQVCIGFDNMADLSQWTSRALQCQMVPHCDLSDKHLLFLPDQLFSIGSQRMITSLNLRRNSLLVKYPSKAPLSPVIGWLDDLTRFQSVKVLNLTDNALRVFPVAITEMTAISELVLCGNRISVIPPSIRLMANLNLLNLSNNWLTSVPSTLADCLQLTSLDLSFNRIEEIPDVLFRMPRIKNWELAGNFIPSGALQAMSNAMVNRMDLRLNRLIDPLRLTSFSLGSLTCLDLRQSGKVGEIDLSNLASLQVLHCEHLDLDTLQVNGTNLRALYADHNRLDQVVVMPVPMHLNVYSVAYNRFEALPEWLTELPHIVTISAHHNCLKYLPHRILMNMSRLKNLFVNDNLLRKLPDSIENCAIEVMNIQNNQIEYLPNELLKTAHRLRHLNATNNNLTSLPPANSFSDLNKLYTLRLAWNQITESAVSVIVACKRLRILDLSNNQLRFFNDSALSRLSYLEEINLSCNLLSSLPSDFAQMSALQIIRVHSNRIETIPNLAASTSLKLIDLSNNCLDRVNVDYCISPTLQCLDVTCNPFCEENDRPVALLGDSRALSVVEVSKRSLLANIEYGYSETSGHRSKLCIRQIRPKDHENVTFGIIDAGSSFEIAEVVHSKLSYFLEAPAVEENVEFLRKAILRTHEHLGAQGERLGASALALKITDRRLFCSHSGHSGAILARRDRTIIRLAREKSLFEENEYDRLRRANAILTQDNRINGVSSSGTSIGFSYLYPAVLPNPTRVTVELDGSEDFIVMASQALWLFIDDEDIADTVRKSVNAQQAAKRLQDLAQAYEHLGNLSIIVVKFSSDRRMQSFGFNLPGNRDQEELYATPTVIQSPQSSNEDHTLRNIEERLDQISLAINKIEDESNTNKFRRTPVNRLEVRSGSCFASPRPGFQAERLLAAGHFVLQQRLRTHKYPAEQRAASGSANIPAGNADLPGRERRIFGRPERRNVRNVRPNESGQIPQGEDCGRLKAFAPGLEFDAPLQEKTANILQRYEVIFAQIKVYCLVGISFTGI</sequence>
<protein>
    <recommendedName>
        <fullName evidence="5">PPM-type phosphatase domain-containing protein</fullName>
    </recommendedName>
</protein>
<keyword evidence="2" id="KW-0479">Metal-binding</keyword>
<evidence type="ECO:0000256" key="1">
    <source>
        <dbReference type="ARBA" id="ARBA00022614"/>
    </source>
</evidence>
<reference evidence="6 7" key="2">
    <citation type="journal article" date="2019" name="G3 (Bethesda)">
        <title>Hybrid Assembly of the Genome of the Entomopathogenic Nematode Steinernema carpocapsae Identifies the X-Chromosome.</title>
        <authorList>
            <person name="Serra L."/>
            <person name="Macchietto M."/>
            <person name="Macias-Munoz A."/>
            <person name="McGill C.J."/>
            <person name="Rodriguez I.M."/>
            <person name="Rodriguez B."/>
            <person name="Murad R."/>
            <person name="Mortazavi A."/>
        </authorList>
    </citation>
    <scope>NUCLEOTIDE SEQUENCE [LARGE SCALE GENOMIC DNA]</scope>
    <source>
        <strain evidence="6 7">ALL</strain>
    </source>
</reference>
<accession>A0A4U5N599</accession>
<dbReference type="InterPro" id="IPR050216">
    <property type="entry name" value="LRR_domain-containing"/>
</dbReference>
<dbReference type="SMART" id="SM00332">
    <property type="entry name" value="PP2Cc"/>
    <property type="match status" value="1"/>
</dbReference>
<keyword evidence="1" id="KW-0433">Leucine-rich repeat</keyword>
<dbReference type="EMBL" id="AZBU02000005">
    <property type="protein sequence ID" value="TKR77403.1"/>
    <property type="molecule type" value="Genomic_DNA"/>
</dbReference>
<dbReference type="PANTHER" id="PTHR48051">
    <property type="match status" value="1"/>
</dbReference>
<dbReference type="SMART" id="SM00364">
    <property type="entry name" value="LRR_BAC"/>
    <property type="match status" value="8"/>
</dbReference>
<dbReference type="InterPro" id="IPR055071">
    <property type="entry name" value="RA_PHLPP-like"/>
</dbReference>
<dbReference type="Pfam" id="PF00481">
    <property type="entry name" value="PP2C"/>
    <property type="match status" value="1"/>
</dbReference>
<feature type="region of interest" description="Disordered" evidence="4">
    <location>
        <begin position="1"/>
        <end position="22"/>
    </location>
</feature>
<feature type="compositionally biased region" description="Basic and acidic residues" evidence="4">
    <location>
        <begin position="1"/>
        <end position="10"/>
    </location>
</feature>
<evidence type="ECO:0000259" key="5">
    <source>
        <dbReference type="PROSITE" id="PS51746"/>
    </source>
</evidence>
<dbReference type="SMART" id="SM00365">
    <property type="entry name" value="LRR_SD22"/>
    <property type="match status" value="4"/>
</dbReference>
<organism evidence="6 7">
    <name type="scientific">Steinernema carpocapsae</name>
    <name type="common">Entomopathogenic nematode</name>
    <dbReference type="NCBI Taxonomy" id="34508"/>
    <lineage>
        <taxon>Eukaryota</taxon>
        <taxon>Metazoa</taxon>
        <taxon>Ecdysozoa</taxon>
        <taxon>Nematoda</taxon>
        <taxon>Chromadorea</taxon>
        <taxon>Rhabditida</taxon>
        <taxon>Tylenchina</taxon>
        <taxon>Panagrolaimomorpha</taxon>
        <taxon>Strongyloidoidea</taxon>
        <taxon>Steinernematidae</taxon>
        <taxon>Steinernema</taxon>
    </lineage>
</organism>
<dbReference type="Gene3D" id="3.60.40.10">
    <property type="entry name" value="PPM-type phosphatase domain"/>
    <property type="match status" value="1"/>
</dbReference>
<dbReference type="CDD" id="cd00143">
    <property type="entry name" value="PP2Cc"/>
    <property type="match status" value="1"/>
</dbReference>
<comment type="caution">
    <text evidence="6">The sequence shown here is derived from an EMBL/GenBank/DDBJ whole genome shotgun (WGS) entry which is preliminary data.</text>
</comment>
<dbReference type="FunFam" id="3.80.10.10:FF:001164">
    <property type="entry name" value="GH01279p"/>
    <property type="match status" value="1"/>
</dbReference>
<dbReference type="Pfam" id="PF13855">
    <property type="entry name" value="LRR_8"/>
    <property type="match status" value="3"/>
</dbReference>
<dbReference type="InterPro" id="IPR003591">
    <property type="entry name" value="Leu-rich_rpt_typical-subtyp"/>
</dbReference>
<dbReference type="SUPFAM" id="SSF81606">
    <property type="entry name" value="PP2C-like"/>
    <property type="match status" value="1"/>
</dbReference>
<reference evidence="6 7" key="1">
    <citation type="journal article" date="2015" name="Genome Biol.">
        <title>Comparative genomics of Steinernema reveals deeply conserved gene regulatory networks.</title>
        <authorList>
            <person name="Dillman A.R."/>
            <person name="Macchietto M."/>
            <person name="Porter C.F."/>
            <person name="Rogers A."/>
            <person name="Williams B."/>
            <person name="Antoshechkin I."/>
            <person name="Lee M.M."/>
            <person name="Goodwin Z."/>
            <person name="Lu X."/>
            <person name="Lewis E.E."/>
            <person name="Goodrich-Blair H."/>
            <person name="Stock S.P."/>
            <person name="Adams B.J."/>
            <person name="Sternberg P.W."/>
            <person name="Mortazavi A."/>
        </authorList>
    </citation>
    <scope>NUCLEOTIDE SEQUENCE [LARGE SCALE GENOMIC DNA]</scope>
    <source>
        <strain evidence="6 7">ALL</strain>
    </source>
</reference>
<dbReference type="InterPro" id="IPR032675">
    <property type="entry name" value="LRR_dom_sf"/>
</dbReference>
<dbReference type="GO" id="GO:0005737">
    <property type="term" value="C:cytoplasm"/>
    <property type="evidence" value="ECO:0007669"/>
    <property type="project" value="TreeGrafter"/>
</dbReference>
<name>A0A4U5N599_STECR</name>
<dbReference type="SUPFAM" id="SSF52058">
    <property type="entry name" value="L domain-like"/>
    <property type="match status" value="2"/>
</dbReference>
<dbReference type="Gene3D" id="3.80.10.10">
    <property type="entry name" value="Ribonuclease Inhibitor"/>
    <property type="match status" value="3"/>
</dbReference>
<proteinExistence type="predicted"/>
<dbReference type="Proteomes" id="UP000298663">
    <property type="component" value="Unassembled WGS sequence"/>
</dbReference>
<keyword evidence="3" id="KW-0677">Repeat</keyword>
<dbReference type="InterPro" id="IPR001932">
    <property type="entry name" value="PPM-type_phosphatase-like_dom"/>
</dbReference>
<evidence type="ECO:0000256" key="4">
    <source>
        <dbReference type="SAM" id="MobiDB-lite"/>
    </source>
</evidence>
<feature type="region of interest" description="Disordered" evidence="4">
    <location>
        <begin position="1155"/>
        <end position="1175"/>
    </location>
</feature>
<dbReference type="InterPro" id="IPR001611">
    <property type="entry name" value="Leu-rich_rpt"/>
</dbReference>
<dbReference type="PROSITE" id="PS51746">
    <property type="entry name" value="PPM_2"/>
    <property type="match status" value="1"/>
</dbReference>
<evidence type="ECO:0000256" key="2">
    <source>
        <dbReference type="ARBA" id="ARBA00022723"/>
    </source>
</evidence>
<dbReference type="OrthoDB" id="1394818at2759"/>
<evidence type="ECO:0000313" key="6">
    <source>
        <dbReference type="EMBL" id="TKR77403.1"/>
    </source>
</evidence>
<dbReference type="Pfam" id="PF23010">
    <property type="entry name" value="RA_3"/>
    <property type="match status" value="1"/>
</dbReference>
<dbReference type="PANTHER" id="PTHR48051:SF1">
    <property type="entry name" value="RAS SUPPRESSOR PROTEIN 1"/>
    <property type="match status" value="1"/>
</dbReference>
<evidence type="ECO:0000256" key="3">
    <source>
        <dbReference type="ARBA" id="ARBA00022737"/>
    </source>
</evidence>